<evidence type="ECO:0000256" key="7">
    <source>
        <dbReference type="ARBA" id="ARBA00023065"/>
    </source>
</evidence>
<dbReference type="GO" id="GO:0005891">
    <property type="term" value="C:voltage-gated calcium channel complex"/>
    <property type="evidence" value="ECO:0007669"/>
    <property type="project" value="TreeGrafter"/>
</dbReference>
<dbReference type="Pfam" id="PF00520">
    <property type="entry name" value="Ion_trans"/>
    <property type="match status" value="1"/>
</dbReference>
<dbReference type="PANTHER" id="PTHR45628">
    <property type="entry name" value="VOLTAGE-DEPENDENT CALCIUM CHANNEL TYPE A SUBUNIT ALPHA-1"/>
    <property type="match status" value="1"/>
</dbReference>
<comment type="caution">
    <text evidence="14">The sequence shown here is derived from an EMBL/GenBank/DDBJ whole genome shotgun (WGS) entry which is preliminary data.</text>
</comment>
<feature type="compositionally biased region" description="Basic and acidic residues" evidence="11">
    <location>
        <begin position="291"/>
        <end position="305"/>
    </location>
</feature>
<keyword evidence="6 12" id="KW-1133">Transmembrane helix</keyword>
<dbReference type="Gene3D" id="1.10.287.70">
    <property type="match status" value="1"/>
</dbReference>
<feature type="transmembrane region" description="Helical" evidence="12">
    <location>
        <begin position="49"/>
        <end position="68"/>
    </location>
</feature>
<keyword evidence="9" id="KW-0325">Glycoprotein</keyword>
<dbReference type="InterPro" id="IPR050599">
    <property type="entry name" value="VDCC_alpha-1_subunit"/>
</dbReference>
<evidence type="ECO:0000256" key="10">
    <source>
        <dbReference type="ARBA" id="ARBA00023303"/>
    </source>
</evidence>
<dbReference type="SUPFAM" id="SSF81324">
    <property type="entry name" value="Voltage-gated potassium channels"/>
    <property type="match status" value="1"/>
</dbReference>
<proteinExistence type="predicted"/>
<feature type="region of interest" description="Disordered" evidence="11">
    <location>
        <begin position="291"/>
        <end position="313"/>
    </location>
</feature>
<feature type="transmembrane region" description="Helical" evidence="12">
    <location>
        <begin position="205"/>
        <end position="227"/>
    </location>
</feature>
<evidence type="ECO:0000256" key="9">
    <source>
        <dbReference type="ARBA" id="ARBA00023180"/>
    </source>
</evidence>
<feature type="domain" description="Ion transport" evidence="13">
    <location>
        <begin position="18"/>
        <end position="234"/>
    </location>
</feature>
<keyword evidence="15" id="KW-1185">Reference proteome</keyword>
<dbReference type="GO" id="GO:0008331">
    <property type="term" value="F:high voltage-gated calcium channel activity"/>
    <property type="evidence" value="ECO:0007669"/>
    <property type="project" value="TreeGrafter"/>
</dbReference>
<evidence type="ECO:0000256" key="1">
    <source>
        <dbReference type="ARBA" id="ARBA00004141"/>
    </source>
</evidence>
<evidence type="ECO:0000256" key="12">
    <source>
        <dbReference type="SAM" id="Phobius"/>
    </source>
</evidence>
<dbReference type="PRINTS" id="PR00169">
    <property type="entry name" value="KCHANNEL"/>
</dbReference>
<dbReference type="PANTHER" id="PTHR45628:SF7">
    <property type="entry name" value="VOLTAGE-DEPENDENT CALCIUM CHANNEL TYPE A SUBUNIT ALPHA-1"/>
    <property type="match status" value="1"/>
</dbReference>
<evidence type="ECO:0000256" key="6">
    <source>
        <dbReference type="ARBA" id="ARBA00022989"/>
    </source>
</evidence>
<keyword evidence="2" id="KW-0813">Transport</keyword>
<feature type="transmembrane region" description="Helical" evidence="12">
    <location>
        <begin position="19"/>
        <end position="37"/>
    </location>
</feature>
<keyword evidence="3 12" id="KW-0812">Transmembrane</keyword>
<keyword evidence="7" id="KW-0406">Ion transport</keyword>
<dbReference type="RefSeq" id="WP_184835119.1">
    <property type="nucleotide sequence ID" value="NZ_JACHMN010000002.1"/>
</dbReference>
<evidence type="ECO:0000256" key="11">
    <source>
        <dbReference type="SAM" id="MobiDB-lite"/>
    </source>
</evidence>
<dbReference type="GO" id="GO:0098703">
    <property type="term" value="P:calcium ion import across plasma membrane"/>
    <property type="evidence" value="ECO:0007669"/>
    <property type="project" value="TreeGrafter"/>
</dbReference>
<keyword evidence="5" id="KW-0851">Voltage-gated channel</keyword>
<evidence type="ECO:0000313" key="15">
    <source>
        <dbReference type="Proteomes" id="UP000587527"/>
    </source>
</evidence>
<name>A0A841BPW2_9ACTN</name>
<evidence type="ECO:0000256" key="3">
    <source>
        <dbReference type="ARBA" id="ARBA00022692"/>
    </source>
</evidence>
<sequence>MSQSRGVVGFCARVAEEKWFHGVSAGVILLNAVILGVETYPRAVAQFGGALHVVDSLCLAFFTLEVAIRLTACGRRPMEYFRSPWNVFDLLIVVSAMIPGVRENVTLLRLFRLARVLRVIRIFPTMRIIVHAVWRSIPGTTSLAVLGVILLYVYGMLAWMLFGAQLPEKYGSIGRATLSMFYLMLFDDLSGTISEGMALSRWTLLFFISFVLLGGFLMVNILLGVVLSSLDEARVIESEDDANHAAAAHAAAPAGASGASGAEPAQLGEPVSARIAALKHAIGELEAELHRGLPVPEPREGEGSHGRAGVGVG</sequence>
<protein>
    <submittedName>
        <fullName evidence="14">Voltage-gated sodium channel</fullName>
    </submittedName>
</protein>
<evidence type="ECO:0000256" key="5">
    <source>
        <dbReference type="ARBA" id="ARBA00022882"/>
    </source>
</evidence>
<evidence type="ECO:0000256" key="4">
    <source>
        <dbReference type="ARBA" id="ARBA00022837"/>
    </source>
</evidence>
<evidence type="ECO:0000259" key="13">
    <source>
        <dbReference type="Pfam" id="PF00520"/>
    </source>
</evidence>
<accession>A0A841BPW2</accession>
<reference evidence="14 15" key="1">
    <citation type="submission" date="2020-08" db="EMBL/GenBank/DDBJ databases">
        <title>Sequencing the genomes of 1000 actinobacteria strains.</title>
        <authorList>
            <person name="Klenk H.-P."/>
        </authorList>
    </citation>
    <scope>NUCLEOTIDE SEQUENCE [LARGE SCALE GENOMIC DNA]</scope>
    <source>
        <strain evidence="14 15">DSM 45362</strain>
    </source>
</reference>
<dbReference type="Proteomes" id="UP000587527">
    <property type="component" value="Unassembled WGS sequence"/>
</dbReference>
<feature type="transmembrane region" description="Helical" evidence="12">
    <location>
        <begin position="143"/>
        <end position="164"/>
    </location>
</feature>
<keyword evidence="10 14" id="KW-0407">Ion channel</keyword>
<gene>
    <name evidence="14" type="ORF">F4553_002250</name>
</gene>
<comment type="subcellular location">
    <subcellularLocation>
        <location evidence="1">Membrane</location>
        <topology evidence="1">Multi-pass membrane protein</topology>
    </subcellularLocation>
</comment>
<evidence type="ECO:0000256" key="8">
    <source>
        <dbReference type="ARBA" id="ARBA00023136"/>
    </source>
</evidence>
<evidence type="ECO:0000313" key="14">
    <source>
        <dbReference type="EMBL" id="MBB5868871.1"/>
    </source>
</evidence>
<evidence type="ECO:0000256" key="2">
    <source>
        <dbReference type="ARBA" id="ARBA00022448"/>
    </source>
</evidence>
<keyword evidence="8 12" id="KW-0472">Membrane</keyword>
<dbReference type="EMBL" id="JACHMN010000002">
    <property type="protein sequence ID" value="MBB5868871.1"/>
    <property type="molecule type" value="Genomic_DNA"/>
</dbReference>
<dbReference type="Gene3D" id="1.20.120.350">
    <property type="entry name" value="Voltage-gated potassium channels. Chain C"/>
    <property type="match status" value="1"/>
</dbReference>
<organism evidence="14 15">
    <name type="scientific">Allocatelliglobosispora scoriae</name>
    <dbReference type="NCBI Taxonomy" id="643052"/>
    <lineage>
        <taxon>Bacteria</taxon>
        <taxon>Bacillati</taxon>
        <taxon>Actinomycetota</taxon>
        <taxon>Actinomycetes</taxon>
        <taxon>Micromonosporales</taxon>
        <taxon>Micromonosporaceae</taxon>
        <taxon>Allocatelliglobosispora</taxon>
    </lineage>
</organism>
<dbReference type="InterPro" id="IPR027359">
    <property type="entry name" value="Volt_channel_dom_sf"/>
</dbReference>
<dbReference type="AlphaFoldDB" id="A0A841BPW2"/>
<keyword evidence="4" id="KW-0106">Calcium</keyword>
<dbReference type="InterPro" id="IPR005821">
    <property type="entry name" value="Ion_trans_dom"/>
</dbReference>